<keyword evidence="6" id="KW-0805">Transcription regulation</keyword>
<dbReference type="Pfam" id="PF03099">
    <property type="entry name" value="BPL_LplA_LipB"/>
    <property type="match status" value="1"/>
</dbReference>
<dbReference type="Gene3D" id="2.30.30.100">
    <property type="match status" value="1"/>
</dbReference>
<dbReference type="NCBIfam" id="TIGR00121">
    <property type="entry name" value="birA_ligase"/>
    <property type="match status" value="1"/>
</dbReference>
<dbReference type="EMBL" id="FSRN01000001">
    <property type="protein sequence ID" value="SIN94515.1"/>
    <property type="molecule type" value="Genomic_DNA"/>
</dbReference>
<evidence type="ECO:0000256" key="2">
    <source>
        <dbReference type="ARBA" id="ARBA00022741"/>
    </source>
</evidence>
<dbReference type="Proteomes" id="UP000184758">
    <property type="component" value="Unassembled WGS sequence"/>
</dbReference>
<evidence type="ECO:0000313" key="10">
    <source>
        <dbReference type="Proteomes" id="UP000184758"/>
    </source>
</evidence>
<dbReference type="GO" id="GO:0005737">
    <property type="term" value="C:cytoplasm"/>
    <property type="evidence" value="ECO:0007669"/>
    <property type="project" value="TreeGrafter"/>
</dbReference>
<dbReference type="RefSeq" id="WP_034547280.1">
    <property type="nucleotide sequence ID" value="NZ_FSRN01000001.1"/>
</dbReference>
<dbReference type="InterPro" id="IPR011991">
    <property type="entry name" value="ArsR-like_HTH"/>
</dbReference>
<feature type="binding site" evidence="6">
    <location>
        <position position="116"/>
    </location>
    <ligand>
        <name>biotin</name>
        <dbReference type="ChEBI" id="CHEBI:57586"/>
    </ligand>
</feature>
<evidence type="ECO:0000259" key="7">
    <source>
        <dbReference type="PROSITE" id="PS51077"/>
    </source>
</evidence>
<dbReference type="GO" id="GO:0004077">
    <property type="term" value="F:biotin--[biotin carboxyl-carrier protein] ligase activity"/>
    <property type="evidence" value="ECO:0007669"/>
    <property type="project" value="UniProtKB-UniRule"/>
</dbReference>
<evidence type="ECO:0000256" key="6">
    <source>
        <dbReference type="HAMAP-Rule" id="MF_00978"/>
    </source>
</evidence>
<keyword evidence="2 6" id="KW-0547">Nucleotide-binding</keyword>
<keyword evidence="6" id="KW-0804">Transcription</keyword>
<keyword evidence="6" id="KW-0678">Repressor</keyword>
<dbReference type="InterPro" id="IPR013196">
    <property type="entry name" value="HTH_11"/>
</dbReference>
<dbReference type="OrthoDB" id="9807064at2"/>
<reference evidence="10" key="1">
    <citation type="submission" date="2016-11" db="EMBL/GenBank/DDBJ databases">
        <authorList>
            <person name="Varghese N."/>
            <person name="Submissions S."/>
        </authorList>
    </citation>
    <scope>NUCLEOTIDE SEQUENCE [LARGE SCALE GENOMIC DNA]</scope>
    <source>
        <strain evidence="10">313</strain>
    </source>
</reference>
<dbReference type="GO" id="GO:0003677">
    <property type="term" value="F:DNA binding"/>
    <property type="evidence" value="ECO:0007669"/>
    <property type="project" value="UniProtKB-UniRule"/>
</dbReference>
<dbReference type="GO" id="GO:0006355">
    <property type="term" value="P:regulation of DNA-templated transcription"/>
    <property type="evidence" value="ECO:0007669"/>
    <property type="project" value="UniProtKB-UniRule"/>
</dbReference>
<dbReference type="EC" id="6.3.4.15" evidence="6"/>
<dbReference type="InterPro" id="IPR008988">
    <property type="entry name" value="Transcriptional_repressor_C"/>
</dbReference>
<dbReference type="InterPro" id="IPR045864">
    <property type="entry name" value="aa-tRNA-synth_II/BPL/LPL"/>
</dbReference>
<comment type="catalytic activity">
    <reaction evidence="6">
        <text>biotin + L-lysyl-[protein] + ATP = N(6)-biotinyl-L-lysyl-[protein] + AMP + diphosphate + H(+)</text>
        <dbReference type="Rhea" id="RHEA:11756"/>
        <dbReference type="Rhea" id="RHEA-COMP:9752"/>
        <dbReference type="Rhea" id="RHEA-COMP:10505"/>
        <dbReference type="ChEBI" id="CHEBI:15378"/>
        <dbReference type="ChEBI" id="CHEBI:29969"/>
        <dbReference type="ChEBI" id="CHEBI:30616"/>
        <dbReference type="ChEBI" id="CHEBI:33019"/>
        <dbReference type="ChEBI" id="CHEBI:57586"/>
        <dbReference type="ChEBI" id="CHEBI:83144"/>
        <dbReference type="ChEBI" id="CHEBI:456215"/>
        <dbReference type="EC" id="6.3.4.15"/>
    </reaction>
</comment>
<feature type="binding site" evidence="6">
    <location>
        <begin position="120"/>
        <end position="122"/>
    </location>
    <ligand>
        <name>biotin</name>
        <dbReference type="ChEBI" id="CHEBI:57586"/>
    </ligand>
</feature>
<keyword evidence="1 6" id="KW-0436">Ligase</keyword>
<dbReference type="GO" id="GO:0016740">
    <property type="term" value="F:transferase activity"/>
    <property type="evidence" value="ECO:0007669"/>
    <property type="project" value="UniProtKB-ARBA"/>
</dbReference>
<dbReference type="GO" id="GO:0009249">
    <property type="term" value="P:protein lipoylation"/>
    <property type="evidence" value="ECO:0007669"/>
    <property type="project" value="UniProtKB-ARBA"/>
</dbReference>
<evidence type="ECO:0000256" key="1">
    <source>
        <dbReference type="ARBA" id="ARBA00022598"/>
    </source>
</evidence>
<dbReference type="SUPFAM" id="SSF46785">
    <property type="entry name" value="Winged helix' DNA-binding domain"/>
    <property type="match status" value="1"/>
</dbReference>
<keyword evidence="10" id="KW-1185">Reference proteome</keyword>
<dbReference type="HAMAP" id="MF_00978">
    <property type="entry name" value="Bifunct_BirA"/>
    <property type="match status" value="1"/>
</dbReference>
<protein>
    <recommendedName>
        <fullName evidence="6">Bifunctional ligase/repressor BirA</fullName>
    </recommendedName>
    <alternativeName>
        <fullName evidence="6">Biotin--[acetyl-CoA-carboxylase] ligase</fullName>
        <ecNumber evidence="6">6.3.4.15</ecNumber>
    </alternativeName>
    <alternativeName>
        <fullName evidence="6">Biotin--protein ligase</fullName>
    </alternativeName>
    <alternativeName>
        <fullName evidence="6">Biotin-[acetyl-CoA carboxylase] synthetase</fullName>
    </alternativeName>
</protein>
<dbReference type="SUPFAM" id="SSF55681">
    <property type="entry name" value="Class II aaRS and biotin synthetases"/>
    <property type="match status" value="1"/>
</dbReference>
<accession>A0A1N6FGY8</accession>
<keyword evidence="5 6" id="KW-0092">Biotin</keyword>
<dbReference type="PANTHER" id="PTHR12835">
    <property type="entry name" value="BIOTIN PROTEIN LIGASE"/>
    <property type="match status" value="1"/>
</dbReference>
<evidence type="ECO:0000259" key="8">
    <source>
        <dbReference type="PROSITE" id="PS51733"/>
    </source>
</evidence>
<dbReference type="CDD" id="cd16442">
    <property type="entry name" value="BPL"/>
    <property type="match status" value="1"/>
</dbReference>
<evidence type="ECO:0000256" key="5">
    <source>
        <dbReference type="ARBA" id="ARBA00023267"/>
    </source>
</evidence>
<keyword evidence="3 6" id="KW-0067">ATP-binding</keyword>
<dbReference type="InterPro" id="IPR036390">
    <property type="entry name" value="WH_DNA-bd_sf"/>
</dbReference>
<comment type="similarity">
    <text evidence="6">Belongs to the biotin--protein ligase family.</text>
</comment>
<dbReference type="eggNOG" id="COG0340">
    <property type="taxonomic scope" value="Bacteria"/>
</dbReference>
<name>A0A1N6FGY8_9LACT</name>
<dbReference type="SUPFAM" id="SSF50037">
    <property type="entry name" value="C-terminal domain of transcriptional repressors"/>
    <property type="match status" value="1"/>
</dbReference>
<dbReference type="InterPro" id="IPR004143">
    <property type="entry name" value="BPL_LPL_catalytic"/>
</dbReference>
<proteinExistence type="inferred from homology"/>
<dbReference type="Gene3D" id="3.30.930.10">
    <property type="entry name" value="Bira Bifunctional Protein, Domain 2"/>
    <property type="match status" value="1"/>
</dbReference>
<dbReference type="PANTHER" id="PTHR12835:SF5">
    <property type="entry name" value="BIOTIN--PROTEIN LIGASE"/>
    <property type="match status" value="1"/>
</dbReference>
<dbReference type="PROSITE" id="PS51733">
    <property type="entry name" value="BPL_LPL_CATALYTIC"/>
    <property type="match status" value="1"/>
</dbReference>
<feature type="DNA-binding region" description="H-T-H motif" evidence="6">
    <location>
        <begin position="21"/>
        <end position="40"/>
    </location>
</feature>
<comment type="function">
    <text evidence="6">Acts both as a biotin--[acetyl-CoA-carboxylase] ligase and a repressor.</text>
</comment>
<sequence length="328" mass="36277">MSTKLRILSVLEQQKGQSISGQTLADILGLSRTSIWKGIKTLQKEGYIIEAVTNKGYRLSAKSDVISAETIRPSLLAALQDLSMHTFKTIDSTNDEARRLSSKDPIRQGIVLSEEQTKGRGRLGKSFYSPSQTGIYMSFYLKPNLNMADAALVTTATAVAVCLAIEKLTTKKPQIKWVNDIYLGDTKICGILTEAVSDFESGKVETLIVGIGLNVKEPSAGFPTELEAIAGFLTSSAEKASFDRNLLIAEIANQFYTIYQAIEERSFLAEYKKRCFVLGKKITFKERNQQFEAVPIDIDPKGGLVVRLSDGHQRTLSYGEIIMKKPFE</sequence>
<evidence type="ECO:0000313" key="9">
    <source>
        <dbReference type="EMBL" id="SIN94515.1"/>
    </source>
</evidence>
<dbReference type="Pfam" id="PF08279">
    <property type="entry name" value="HTH_11"/>
    <property type="match status" value="1"/>
</dbReference>
<dbReference type="PROSITE" id="PS51077">
    <property type="entry name" value="HTH_ICLR"/>
    <property type="match status" value="1"/>
</dbReference>
<gene>
    <name evidence="6" type="primary">birA</name>
    <name evidence="9" type="ORF">SAMN05878443_0612</name>
</gene>
<organism evidence="9 10">
    <name type="scientific">Carnobacterium alterfunditum</name>
    <dbReference type="NCBI Taxonomy" id="28230"/>
    <lineage>
        <taxon>Bacteria</taxon>
        <taxon>Bacillati</taxon>
        <taxon>Bacillota</taxon>
        <taxon>Bacilli</taxon>
        <taxon>Lactobacillales</taxon>
        <taxon>Carnobacteriaceae</taxon>
        <taxon>Carnobacterium</taxon>
    </lineage>
</organism>
<dbReference type="STRING" id="28230.SAMN05878443_0612"/>
<keyword evidence="4 6" id="KW-0238">DNA-binding</keyword>
<feature type="binding site" evidence="6">
    <location>
        <begin position="92"/>
        <end position="94"/>
    </location>
    <ligand>
        <name>biotin</name>
        <dbReference type="ChEBI" id="CHEBI:57586"/>
    </ligand>
</feature>
<dbReference type="InterPro" id="IPR036388">
    <property type="entry name" value="WH-like_DNA-bd_sf"/>
</dbReference>
<dbReference type="AlphaFoldDB" id="A0A1N6FGY8"/>
<dbReference type="CDD" id="cd00090">
    <property type="entry name" value="HTH_ARSR"/>
    <property type="match status" value="1"/>
</dbReference>
<dbReference type="InterPro" id="IPR030855">
    <property type="entry name" value="Bifunct_BirA"/>
</dbReference>
<dbReference type="InterPro" id="IPR005471">
    <property type="entry name" value="Tscrpt_reg_IclR_N"/>
</dbReference>
<dbReference type="Gene3D" id="1.10.10.10">
    <property type="entry name" value="Winged helix-like DNA-binding domain superfamily/Winged helix DNA-binding domain"/>
    <property type="match status" value="1"/>
</dbReference>
<evidence type="ECO:0000256" key="4">
    <source>
        <dbReference type="ARBA" id="ARBA00023125"/>
    </source>
</evidence>
<dbReference type="GO" id="GO:0005524">
    <property type="term" value="F:ATP binding"/>
    <property type="evidence" value="ECO:0007669"/>
    <property type="project" value="UniProtKB-UniRule"/>
</dbReference>
<feature type="binding site" evidence="6">
    <location>
        <position position="187"/>
    </location>
    <ligand>
        <name>biotin</name>
        <dbReference type="ChEBI" id="CHEBI:57586"/>
    </ligand>
</feature>
<evidence type="ECO:0000256" key="3">
    <source>
        <dbReference type="ARBA" id="ARBA00022840"/>
    </source>
</evidence>
<dbReference type="Pfam" id="PF02237">
    <property type="entry name" value="BPL_C"/>
    <property type="match status" value="1"/>
</dbReference>
<feature type="domain" description="HTH iclR-type" evidence="7">
    <location>
        <begin position="1"/>
        <end position="61"/>
    </location>
</feature>
<dbReference type="InterPro" id="IPR003142">
    <property type="entry name" value="BPL_C"/>
</dbReference>
<dbReference type="eggNOG" id="COG1654">
    <property type="taxonomic scope" value="Bacteria"/>
</dbReference>
<dbReference type="InterPro" id="IPR004408">
    <property type="entry name" value="Biotin_CoA_COase_ligase"/>
</dbReference>
<feature type="domain" description="BPL/LPL catalytic" evidence="8">
    <location>
        <begin position="69"/>
        <end position="263"/>
    </location>
</feature>